<evidence type="ECO:0000313" key="2">
    <source>
        <dbReference type="EMBL" id="OCQ24009.1"/>
    </source>
</evidence>
<feature type="transmembrane region" description="Helical" evidence="1">
    <location>
        <begin position="82"/>
        <end position="100"/>
    </location>
</feature>
<sequence>MCLIHCIVLPILFVALPFLSASFLQEEAFHQLLLAGVLLTSVLALLSGCKTHNKWHIFSFGITGLAVLTVAAIFGHDLHHDYGETVLTIIGSVIVAFTHIKNIKECKAVKCCSS</sequence>
<protein>
    <recommendedName>
        <fullName evidence="4">MerC domain-containing protein</fullName>
    </recommendedName>
</protein>
<dbReference type="InterPro" id="IPR004891">
    <property type="entry name" value="Mercury-R_MerC"/>
</dbReference>
<dbReference type="EMBL" id="MAUJ01000001">
    <property type="protein sequence ID" value="OCQ24009.1"/>
    <property type="molecule type" value="Genomic_DNA"/>
</dbReference>
<keyword evidence="1" id="KW-1133">Transmembrane helix</keyword>
<accession>A0A1C0TXH0</accession>
<proteinExistence type="predicted"/>
<feature type="transmembrane region" description="Helical" evidence="1">
    <location>
        <begin position="55"/>
        <end position="76"/>
    </location>
</feature>
<dbReference type="Proteomes" id="UP000093366">
    <property type="component" value="Unassembled WGS sequence"/>
</dbReference>
<dbReference type="GO" id="GO:0016020">
    <property type="term" value="C:membrane"/>
    <property type="evidence" value="ECO:0007669"/>
    <property type="project" value="InterPro"/>
</dbReference>
<dbReference type="Pfam" id="PF03203">
    <property type="entry name" value="MerC"/>
    <property type="match status" value="1"/>
</dbReference>
<gene>
    <name evidence="2" type="ORF">A7985_01580</name>
</gene>
<organism evidence="2 3">
    <name type="scientific">Pseudoalteromonas luteoviolacea</name>
    <dbReference type="NCBI Taxonomy" id="43657"/>
    <lineage>
        <taxon>Bacteria</taxon>
        <taxon>Pseudomonadati</taxon>
        <taxon>Pseudomonadota</taxon>
        <taxon>Gammaproteobacteria</taxon>
        <taxon>Alteromonadales</taxon>
        <taxon>Pseudoalteromonadaceae</taxon>
        <taxon>Pseudoalteromonas</taxon>
    </lineage>
</organism>
<feature type="transmembrane region" description="Helical" evidence="1">
    <location>
        <begin position="31"/>
        <end position="48"/>
    </location>
</feature>
<name>A0A1C0TXH0_9GAMM</name>
<dbReference type="GO" id="GO:0015097">
    <property type="term" value="F:mercury ion transmembrane transporter activity"/>
    <property type="evidence" value="ECO:0007669"/>
    <property type="project" value="InterPro"/>
</dbReference>
<evidence type="ECO:0008006" key="4">
    <source>
        <dbReference type="Google" id="ProtNLM"/>
    </source>
</evidence>
<keyword evidence="1" id="KW-0812">Transmembrane</keyword>
<comment type="caution">
    <text evidence="2">The sequence shown here is derived from an EMBL/GenBank/DDBJ whole genome shotgun (WGS) entry which is preliminary data.</text>
</comment>
<dbReference type="AlphaFoldDB" id="A0A1C0TXH0"/>
<evidence type="ECO:0000313" key="3">
    <source>
        <dbReference type="Proteomes" id="UP000093366"/>
    </source>
</evidence>
<reference evidence="3" key="1">
    <citation type="submission" date="2016-07" db="EMBL/GenBank/DDBJ databases">
        <authorList>
            <person name="Florea S."/>
            <person name="Webb J.S."/>
            <person name="Jaromczyk J."/>
            <person name="Schardl C.L."/>
        </authorList>
    </citation>
    <scope>NUCLEOTIDE SEQUENCE [LARGE SCALE GENOMIC DNA]</scope>
    <source>
        <strain evidence="3">IPB1</strain>
    </source>
</reference>
<keyword evidence="1" id="KW-0472">Membrane</keyword>
<evidence type="ECO:0000256" key="1">
    <source>
        <dbReference type="SAM" id="Phobius"/>
    </source>
</evidence>